<accession>A0A9W7CQ78</accession>
<keyword evidence="7" id="KW-1185">Reference proteome</keyword>
<comment type="subcellular location">
    <subcellularLocation>
        <location evidence="1">Secreted</location>
    </subcellularLocation>
</comment>
<keyword evidence="4" id="KW-0732">Signal</keyword>
<dbReference type="Pfam" id="PF16810">
    <property type="entry name" value="RXLR"/>
    <property type="match status" value="1"/>
</dbReference>
<dbReference type="InterPro" id="IPR031825">
    <property type="entry name" value="RXLR"/>
</dbReference>
<proteinExistence type="inferred from homology"/>
<reference evidence="6" key="1">
    <citation type="submission" date="2023-04" db="EMBL/GenBank/DDBJ databases">
        <title>Phytophthora lilii NBRC 32176.</title>
        <authorList>
            <person name="Ichikawa N."/>
            <person name="Sato H."/>
            <person name="Tonouchi N."/>
        </authorList>
    </citation>
    <scope>NUCLEOTIDE SEQUENCE</scope>
    <source>
        <strain evidence="6">NBRC 32176</strain>
    </source>
</reference>
<evidence type="ECO:0000256" key="4">
    <source>
        <dbReference type="ARBA" id="ARBA00022729"/>
    </source>
</evidence>
<dbReference type="OrthoDB" id="125009at2759"/>
<organism evidence="6 7">
    <name type="scientific">Phytophthora lilii</name>
    <dbReference type="NCBI Taxonomy" id="2077276"/>
    <lineage>
        <taxon>Eukaryota</taxon>
        <taxon>Sar</taxon>
        <taxon>Stramenopiles</taxon>
        <taxon>Oomycota</taxon>
        <taxon>Peronosporomycetes</taxon>
        <taxon>Peronosporales</taxon>
        <taxon>Peronosporaceae</taxon>
        <taxon>Phytophthora</taxon>
    </lineage>
</organism>
<evidence type="ECO:0000313" key="6">
    <source>
        <dbReference type="EMBL" id="GMF34256.1"/>
    </source>
</evidence>
<feature type="compositionally biased region" description="Polar residues" evidence="5">
    <location>
        <begin position="126"/>
        <end position="139"/>
    </location>
</feature>
<evidence type="ECO:0000256" key="5">
    <source>
        <dbReference type="SAM" id="MobiDB-lite"/>
    </source>
</evidence>
<evidence type="ECO:0000256" key="3">
    <source>
        <dbReference type="ARBA" id="ARBA00022525"/>
    </source>
</evidence>
<sequence length="454" mass="50863">MPDQVYSTLLIISNVSSADQSRLLSGPSAEQLDIALLVNNQEKWSLRTRDDDDSEERTYTLADDMQLVKTLNKMLKDDKHANKMFGVWQLEGVPIGIRNYGSQYKHLYSQYHAYLSKFQYSPASSSPRSCAGCTPSSSPLPHPVASYVSPASDDGSVASEIALEPSQSPAAKTPPAKRKAKSRRGRNRPIHEIARLKQQIPALESEVRVLWARADELQRQRLRARAENAQLRNRLQWSVDHARLLESKLQLYVSQRQAVEASMLPALGAVGRNLPLDAEKDTQILQMLSRSVDENYTKTGQVYRAAELVERKTELDDANVLETEDSSVLQIRAVRLQPFDQQTVLKAMWQALEEQTVVKDEDCMEIPLDMKMDVGDITSVKNCIFMTSSTLSGDESEAGVNGTGLAAQNSVARLYRQIMQDRQRVVENALLDQTRAASNNSFTKTKAPVNEHFK</sequence>
<dbReference type="Proteomes" id="UP001165083">
    <property type="component" value="Unassembled WGS sequence"/>
</dbReference>
<feature type="compositionally biased region" description="Basic residues" evidence="5">
    <location>
        <begin position="175"/>
        <end position="188"/>
    </location>
</feature>
<keyword evidence="3" id="KW-0964">Secreted</keyword>
<feature type="region of interest" description="Disordered" evidence="5">
    <location>
        <begin position="126"/>
        <end position="190"/>
    </location>
</feature>
<comment type="caution">
    <text evidence="6">The sequence shown here is derived from an EMBL/GenBank/DDBJ whole genome shotgun (WGS) entry which is preliminary data.</text>
</comment>
<comment type="similarity">
    <text evidence="2">Belongs to the RxLR effector family.</text>
</comment>
<dbReference type="AlphaFoldDB" id="A0A9W7CQ78"/>
<evidence type="ECO:0000256" key="1">
    <source>
        <dbReference type="ARBA" id="ARBA00004613"/>
    </source>
</evidence>
<evidence type="ECO:0000313" key="7">
    <source>
        <dbReference type="Proteomes" id="UP001165083"/>
    </source>
</evidence>
<dbReference type="EMBL" id="BSXW01001168">
    <property type="protein sequence ID" value="GMF34256.1"/>
    <property type="molecule type" value="Genomic_DNA"/>
</dbReference>
<name>A0A9W7CQ78_9STRA</name>
<evidence type="ECO:0000256" key="2">
    <source>
        <dbReference type="ARBA" id="ARBA00010400"/>
    </source>
</evidence>
<protein>
    <submittedName>
        <fullName evidence="6">Unnamed protein product</fullName>
    </submittedName>
</protein>
<gene>
    <name evidence="6" type="ORF">Plil01_001459400</name>
</gene>